<evidence type="ECO:0000313" key="3">
    <source>
        <dbReference type="Proteomes" id="UP000500953"/>
    </source>
</evidence>
<gene>
    <name evidence="2" type="ORF">F6W96_28115</name>
</gene>
<name>A0A6G9Z7Y5_9NOCA</name>
<dbReference type="EMBL" id="CP046173">
    <property type="protein sequence ID" value="QIS21628.1"/>
    <property type="molecule type" value="Genomic_DNA"/>
</dbReference>
<feature type="domain" description="YcaO" evidence="1">
    <location>
        <begin position="83"/>
        <end position="402"/>
    </location>
</feature>
<dbReference type="PANTHER" id="PTHR37809:SF1">
    <property type="entry name" value="RIBOSOMAL PROTEIN S12 METHYLTHIOTRANSFERASE ACCESSORY FACTOR YCAO"/>
    <property type="match status" value="1"/>
</dbReference>
<evidence type="ECO:0000259" key="1">
    <source>
        <dbReference type="PROSITE" id="PS51664"/>
    </source>
</evidence>
<accession>A0A6G9Z7Y5</accession>
<organism evidence="2 3">
    <name type="scientific">Nocardia terpenica</name>
    <dbReference type="NCBI Taxonomy" id="455432"/>
    <lineage>
        <taxon>Bacteria</taxon>
        <taxon>Bacillati</taxon>
        <taxon>Actinomycetota</taxon>
        <taxon>Actinomycetes</taxon>
        <taxon>Mycobacteriales</taxon>
        <taxon>Nocardiaceae</taxon>
        <taxon>Nocardia</taxon>
    </lineage>
</organism>
<dbReference type="Pfam" id="PF02624">
    <property type="entry name" value="YcaO"/>
    <property type="match status" value="1"/>
</dbReference>
<sequence>MSRRGERRGRLVSEPATAADSAKVYFRGTHRVRSPEDTWETIADALPSYGISRVADLTGLDFVGIPVCAAYRPLAKTLAVSQGKGSTPLLAKISAAMEAVELWHCEYSCAPPAVPNAPAADLNLPYRLGRLGNVSTSLLNDRVRMDWSAGHGVRSGAEILVPYSMVHLDMAPSPTWRPSGIGASSNGLASGNSRYEAITHAFYEVIERDAVAELTDSGRDCRITVDPASVTDPTCAELIGKIQSNGMFFEIALVPNRWGIPCFVAHLWSEDFPTLAAGAGAHSAASVALARAITEAAQTRLTAISGTRDDLAPIYSYIRRGSGTPPSPTPEPVDFDHATASFDSGFDDLRTEVAWLAAKVEEVADAEPVVVDLSTCREFAVVRLICPGLNLRADHGIPRANR</sequence>
<dbReference type="AlphaFoldDB" id="A0A6G9Z7Y5"/>
<dbReference type="NCBIfam" id="TIGR00702">
    <property type="entry name" value="YcaO-type kinase domain"/>
    <property type="match status" value="1"/>
</dbReference>
<evidence type="ECO:0000313" key="2">
    <source>
        <dbReference type="EMBL" id="QIS21628.1"/>
    </source>
</evidence>
<dbReference type="PROSITE" id="PS51664">
    <property type="entry name" value="YCAO"/>
    <property type="match status" value="1"/>
</dbReference>
<dbReference type="Gene3D" id="3.30.1330.230">
    <property type="match status" value="1"/>
</dbReference>
<dbReference type="PANTHER" id="PTHR37809">
    <property type="entry name" value="RIBOSOMAL PROTEIN S12 METHYLTHIOTRANSFERASE ACCESSORY FACTOR YCAO"/>
    <property type="match status" value="1"/>
</dbReference>
<dbReference type="Proteomes" id="UP000500953">
    <property type="component" value="Chromosome"/>
</dbReference>
<dbReference type="Gene3D" id="3.30.40.250">
    <property type="match status" value="1"/>
</dbReference>
<dbReference type="Gene3D" id="3.30.160.660">
    <property type="match status" value="1"/>
</dbReference>
<proteinExistence type="predicted"/>
<dbReference type="InterPro" id="IPR003776">
    <property type="entry name" value="YcaO-like_dom"/>
</dbReference>
<protein>
    <recommendedName>
        <fullName evidence="1">YcaO domain-containing protein</fullName>
    </recommendedName>
</protein>
<reference evidence="2 3" key="1">
    <citation type="journal article" date="2019" name="ACS Chem. Biol.">
        <title>Identification and Mobilization of a Cryptic Antibiotic Biosynthesis Gene Locus from a Human-Pathogenic Nocardia Isolate.</title>
        <authorList>
            <person name="Herisse M."/>
            <person name="Ishida K."/>
            <person name="Porter J.L."/>
            <person name="Howden B."/>
            <person name="Hertweck C."/>
            <person name="Stinear T.P."/>
            <person name="Pidot S.J."/>
        </authorList>
    </citation>
    <scope>NUCLEOTIDE SEQUENCE [LARGE SCALE GENOMIC DNA]</scope>
    <source>
        <strain evidence="2 3">AUSMDU00012715</strain>
    </source>
</reference>